<dbReference type="GeneID" id="123404039"/>
<dbReference type="Gramene" id="HORVU.MOREX.r2.1HG0002730.1">
    <property type="protein sequence ID" value="HORVU.MOREX.r2.1HG0002730.1"/>
    <property type="gene ID" value="HORVU.MOREX.r2.1HG0002730"/>
</dbReference>
<gene>
    <name evidence="2" type="primary">LOC123404039</name>
</gene>
<dbReference type="AlphaFoldDB" id="A0A287EH47"/>
<dbReference type="InParanoid" id="A0A287EH47"/>
<dbReference type="EnsemblPlants" id="HORVU.MOREX.r3.1HG0003410.1">
    <property type="protein sequence ID" value="HORVU.MOREX.r3.1HG0003410.1"/>
    <property type="gene ID" value="HORVU.MOREX.r3.1HG0003410"/>
</dbReference>
<dbReference type="KEGG" id="hvg:123404039"/>
<dbReference type="InterPro" id="IPR057135">
    <property type="entry name" value="At4g27190-like_LRR"/>
</dbReference>
<sequence length="1058" mass="121462">MASSSWKKWPDHVRDKWRDDLRDKDFWFNGYLKRPAYHKLVIELSTGFYVSWNVGVGPMNSFTRAISGMAVEEMLKNVGKFKHVIKVDLKPIPMAEQAQGRGLMSTKYQLALAAAKELGLLDQYYNGIKEKHDQVQYYTYGCDDDGRTSEDLEWHVQGTIVPQVIKHLVSQRYMLVAENLQWPIESHSLTLDAGLPSPMWSNSRWLISTASHDAYNKNDHLLSIDEDEHVMVLTLYALHQSAEHILNMTRQENKEYWHQRALQCFHYAMAIFAKHSQVVAVTSDELIHHWAAQGILPSMVAIKEEEQETTTISSKCSNMHQVGMVILEAFKKYSLLQLPFSPANDAYEATNTGAQFLAYHGLIAEGITVDELFDEKKKWISFASDNGWHVSPEWFRPEESRGATALIVRGCSHQSLILSKLDSSLTKLCFLRVLDISYTPIKSLPSSIGCLINLRLLSLRGCHGLKTLSYSSTSSATDSSINNTSNSPLATLYQLEILDMNGVPSAHLTQDVASQKWNLIHLDMSYSEITTFPPDFFQDMSNLEELILTSCSNLVELPPSMASLSSLTTLVVIGTQIKYFPQKIFEEIHKLQSLKLIDNKNLVSLTRQISRVQRIKLEGHPSLISFMLIGAPHIRHLSLRGCKKLESVEIKNLGALEELDLSGTAIKELPADIPNIPQLRRLLLLGVPSLRRFPWHRLDRLPVVFYLDHCSEENGNHSNQISHVCVTNPKFFHSFRNTAVDLVREGRFLQSFYVRVAPCITNNMHLQDEEGMLNSMLQELVKRESTYVDVYRSFYAHEIAMVPPVTIPLRRSERHMDISGKQSTLDGLRYLLIVTKSISVTCASSIDYFPWDVNFQELEECELRRCHKMTKVFNGTKGLKKLRNLHVCNLKSLYFFCEQYYNYTFNSLMHLHLEDCPRLEHVVPHRTKLPWLKTLDILFCYNLKTIFVSSYTEDDTYQLPSLQRIRLQELPLLQHFHTKDATITAPVWKELHVRGCWSLRHLPRLQGRQLEAVKVNGERSWWSKLQWGSPLHLDSYDPKLPPEFASFDECAEMSSYLR</sequence>
<dbReference type="RefSeq" id="XP_044953889.1">
    <property type="nucleotide sequence ID" value="XM_045097954.1"/>
</dbReference>
<organism evidence="2 3">
    <name type="scientific">Hordeum vulgare subsp. vulgare</name>
    <name type="common">Domesticated barley</name>
    <dbReference type="NCBI Taxonomy" id="112509"/>
    <lineage>
        <taxon>Eukaryota</taxon>
        <taxon>Viridiplantae</taxon>
        <taxon>Streptophyta</taxon>
        <taxon>Embryophyta</taxon>
        <taxon>Tracheophyta</taxon>
        <taxon>Spermatophyta</taxon>
        <taxon>Magnoliopsida</taxon>
        <taxon>Liliopsida</taxon>
        <taxon>Poales</taxon>
        <taxon>Poaceae</taxon>
        <taxon>BOP clade</taxon>
        <taxon>Pooideae</taxon>
        <taxon>Triticodae</taxon>
        <taxon>Triticeae</taxon>
        <taxon>Hordeinae</taxon>
        <taxon>Hordeum</taxon>
    </lineage>
</organism>
<dbReference type="STRING" id="112509.A0A287EH47"/>
<dbReference type="Gene3D" id="3.80.10.10">
    <property type="entry name" value="Ribonuclease Inhibitor"/>
    <property type="match status" value="3"/>
</dbReference>
<dbReference type="SUPFAM" id="SSF52058">
    <property type="entry name" value="L domain-like"/>
    <property type="match status" value="2"/>
</dbReference>
<proteinExistence type="predicted"/>
<name>A0A287EH47_HORVV</name>
<evidence type="ECO:0000259" key="1">
    <source>
        <dbReference type="Pfam" id="PF23247"/>
    </source>
</evidence>
<dbReference type="ExpressionAtlas" id="A0A287EH47">
    <property type="expression patterns" value="baseline"/>
</dbReference>
<accession>A0A287EH47</accession>
<dbReference type="PaxDb" id="4513-MLOC_65041.1"/>
<dbReference type="PANTHER" id="PTHR47186">
    <property type="entry name" value="LEUCINE-RICH REPEAT-CONTAINING PROTEIN 57"/>
    <property type="match status" value="1"/>
</dbReference>
<dbReference type="eggNOG" id="ENOG502RAVK">
    <property type="taxonomic scope" value="Eukaryota"/>
</dbReference>
<reference evidence="3" key="1">
    <citation type="journal article" date="2012" name="Nature">
        <title>A physical, genetic and functional sequence assembly of the barley genome.</title>
        <authorList>
            <consortium name="The International Barley Genome Sequencing Consortium"/>
            <person name="Mayer K.F."/>
            <person name="Waugh R."/>
            <person name="Brown J.W."/>
            <person name="Schulman A."/>
            <person name="Langridge P."/>
            <person name="Platzer M."/>
            <person name="Fincher G.B."/>
            <person name="Muehlbauer G.J."/>
            <person name="Sato K."/>
            <person name="Close T.J."/>
            <person name="Wise R.P."/>
            <person name="Stein N."/>
        </authorList>
    </citation>
    <scope>NUCLEOTIDE SEQUENCE [LARGE SCALE GENOMIC DNA]</scope>
    <source>
        <strain evidence="3">cv. Morex</strain>
    </source>
</reference>
<keyword evidence="3" id="KW-1185">Reference proteome</keyword>
<dbReference type="InterPro" id="IPR032675">
    <property type="entry name" value="LRR_dom_sf"/>
</dbReference>
<dbReference type="Gramene" id="HORVU.MOREX.r3.1HG0003410.1">
    <property type="protein sequence ID" value="HORVU.MOREX.r3.1HG0003410.1"/>
    <property type="gene ID" value="HORVU.MOREX.r3.1HG0003410"/>
</dbReference>
<dbReference type="Proteomes" id="UP000011116">
    <property type="component" value="Chromosome 1H"/>
</dbReference>
<dbReference type="InterPro" id="IPR003591">
    <property type="entry name" value="Leu-rich_rpt_typical-subtyp"/>
</dbReference>
<dbReference type="OrthoDB" id="583206at2759"/>
<feature type="domain" description="Disease resistance protein At4g27190-like leucine-rich repeats" evidence="1">
    <location>
        <begin position="902"/>
        <end position="1002"/>
    </location>
</feature>
<evidence type="ECO:0000313" key="3">
    <source>
        <dbReference type="Proteomes" id="UP000011116"/>
    </source>
</evidence>
<protein>
    <recommendedName>
        <fullName evidence="1">Disease resistance protein At4g27190-like leucine-rich repeats domain-containing protein</fullName>
    </recommendedName>
</protein>
<dbReference type="Pfam" id="PF23247">
    <property type="entry name" value="LRR_RPS2"/>
    <property type="match status" value="1"/>
</dbReference>
<dbReference type="SMART" id="SM00369">
    <property type="entry name" value="LRR_TYP"/>
    <property type="match status" value="4"/>
</dbReference>
<reference evidence="2" key="3">
    <citation type="submission" date="2022-01" db="UniProtKB">
        <authorList>
            <consortium name="EnsemblPlants"/>
        </authorList>
    </citation>
    <scope>IDENTIFICATION</scope>
    <source>
        <strain evidence="2">subsp. vulgare</strain>
    </source>
</reference>
<dbReference type="PANTHER" id="PTHR47186:SF15">
    <property type="entry name" value="NB-ARC DOMAIN-CONTAINING PROTEIN"/>
    <property type="match status" value="1"/>
</dbReference>
<evidence type="ECO:0000313" key="2">
    <source>
        <dbReference type="EnsemblPlants" id="HORVU.MOREX.r3.1HG0003410.1"/>
    </source>
</evidence>
<reference evidence="2" key="2">
    <citation type="submission" date="2020-10" db="EMBL/GenBank/DDBJ databases">
        <authorList>
            <person name="Scholz U."/>
            <person name="Mascher M."/>
            <person name="Fiebig A."/>
        </authorList>
    </citation>
    <scope>NUCLEOTIDE SEQUENCE [LARGE SCALE GENOMIC DNA]</scope>
    <source>
        <strain evidence="2">cv. Morex</strain>
    </source>
</reference>